<dbReference type="SUPFAM" id="SSF81606">
    <property type="entry name" value="PP2C-like"/>
    <property type="match status" value="1"/>
</dbReference>
<sequence length="236" mass="26848">MAKSILINSFSLCQNLSAPEKFGIDAVGNLTDNENLYFCYVVDGHGGCKNSDILVKNFQAYVLSLKDVFAQLNNTTQDIHDFFERLTENFYIEHRGKLRPAAMSILMVIFSQTQIYSAHLGDCRLGKINNEQQISWITYPHNLAMSLNNQTDPQSIEMILRSSSNDNIVTKSFNTKKLKPLSFKTLDIEKKSTYILASDGFWKLSENDIKTIIYSKNLSEVSSLFDDISLWVISFI</sequence>
<evidence type="ECO:0000313" key="2">
    <source>
        <dbReference type="EMBL" id="MDN0016106.1"/>
    </source>
</evidence>
<evidence type="ECO:0000313" key="3">
    <source>
        <dbReference type="Proteomes" id="UP001168524"/>
    </source>
</evidence>
<dbReference type="SMART" id="SM00332">
    <property type="entry name" value="PP2Cc"/>
    <property type="match status" value="1"/>
</dbReference>
<dbReference type="InterPro" id="IPR001932">
    <property type="entry name" value="PPM-type_phosphatase-like_dom"/>
</dbReference>
<evidence type="ECO:0000259" key="1">
    <source>
        <dbReference type="PROSITE" id="PS51746"/>
    </source>
</evidence>
<dbReference type="Proteomes" id="UP001168524">
    <property type="component" value="Unassembled WGS sequence"/>
</dbReference>
<comment type="caution">
    <text evidence="2">The sequence shown here is derived from an EMBL/GenBank/DDBJ whole genome shotgun (WGS) entry which is preliminary data.</text>
</comment>
<accession>A0ABT7WTT2</accession>
<dbReference type="EMBL" id="JAUDZE010000017">
    <property type="protein sequence ID" value="MDN0016106.1"/>
    <property type="molecule type" value="Genomic_DNA"/>
</dbReference>
<dbReference type="Pfam" id="PF00481">
    <property type="entry name" value="PP2C"/>
    <property type="match status" value="1"/>
</dbReference>
<dbReference type="PROSITE" id="PS51746">
    <property type="entry name" value="PPM_2"/>
    <property type="match status" value="1"/>
</dbReference>
<dbReference type="InterPro" id="IPR036457">
    <property type="entry name" value="PPM-type-like_dom_sf"/>
</dbReference>
<organism evidence="2 3">
    <name type="scientific">Acinetobacter thutiue</name>
    <dbReference type="NCBI Taxonomy" id="2998078"/>
    <lineage>
        <taxon>Bacteria</taxon>
        <taxon>Pseudomonadati</taxon>
        <taxon>Pseudomonadota</taxon>
        <taxon>Gammaproteobacteria</taxon>
        <taxon>Moraxellales</taxon>
        <taxon>Moraxellaceae</taxon>
        <taxon>Acinetobacter</taxon>
    </lineage>
</organism>
<keyword evidence="3" id="KW-1185">Reference proteome</keyword>
<name>A0ABT7WTT2_9GAMM</name>
<feature type="domain" description="PPM-type phosphatase" evidence="1">
    <location>
        <begin position="9"/>
        <end position="235"/>
    </location>
</feature>
<reference evidence="2" key="1">
    <citation type="submission" date="2023-06" db="EMBL/GenBank/DDBJ databases">
        <title>Two novel species of Acinetobacter isolated from motorbike repairing workshop in Vietnam.</title>
        <authorList>
            <person name="Le N.T.T."/>
        </authorList>
    </citation>
    <scope>NUCLEOTIDE SEQUENCE</scope>
    <source>
        <strain evidence="2">VNH17</strain>
    </source>
</reference>
<dbReference type="RefSeq" id="WP_004827016.1">
    <property type="nucleotide sequence ID" value="NZ_JAPQKF010000017.1"/>
</dbReference>
<dbReference type="Gene3D" id="3.60.40.10">
    <property type="entry name" value="PPM-type phosphatase domain"/>
    <property type="match status" value="1"/>
</dbReference>
<protein>
    <submittedName>
        <fullName evidence="2">Serine/threonine protein phosphatase</fullName>
    </submittedName>
</protein>
<gene>
    <name evidence="2" type="ORF">QTA56_18015</name>
</gene>
<proteinExistence type="predicted"/>